<dbReference type="PANTHER" id="PTHR47377">
    <property type="entry name" value="RHODANESE-LIKE DOMAIN-CONTAINING PROTEIN 4, CHLOROPLASTIC"/>
    <property type="match status" value="1"/>
</dbReference>
<feature type="compositionally biased region" description="Polar residues" evidence="1">
    <location>
        <begin position="224"/>
        <end position="234"/>
    </location>
</feature>
<feature type="signal peptide" evidence="3">
    <location>
        <begin position="1"/>
        <end position="20"/>
    </location>
</feature>
<gene>
    <name evidence="4" type="ORF">H6P81_012989</name>
</gene>
<feature type="region of interest" description="Disordered" evidence="1">
    <location>
        <begin position="202"/>
        <end position="286"/>
    </location>
</feature>
<evidence type="ECO:0008006" key="6">
    <source>
        <dbReference type="Google" id="ProtNLM"/>
    </source>
</evidence>
<dbReference type="EMBL" id="JAINDJ010000005">
    <property type="protein sequence ID" value="KAG9446861.1"/>
    <property type="molecule type" value="Genomic_DNA"/>
</dbReference>
<name>A0AAV7EGA1_ARIFI</name>
<dbReference type="PANTHER" id="PTHR47377:SF3">
    <property type="entry name" value="RHODANESE-LIKE DOMAIN-CONTAINING PROTEIN 4A, CHLOROPLASTIC"/>
    <property type="match status" value="1"/>
</dbReference>
<proteinExistence type="predicted"/>
<dbReference type="InterPro" id="IPR044240">
    <property type="entry name" value="STR4-like"/>
</dbReference>
<keyword evidence="2" id="KW-0472">Membrane</keyword>
<dbReference type="SUPFAM" id="SSF52821">
    <property type="entry name" value="Rhodanese/Cell cycle control phosphatase"/>
    <property type="match status" value="1"/>
</dbReference>
<feature type="chain" id="PRO_5043563478" description="Rhodanese domain-containing protein" evidence="3">
    <location>
        <begin position="21"/>
        <end position="286"/>
    </location>
</feature>
<protein>
    <recommendedName>
        <fullName evidence="6">Rhodanese domain-containing protein</fullName>
    </recommendedName>
</protein>
<dbReference type="InterPro" id="IPR036873">
    <property type="entry name" value="Rhodanese-like_dom_sf"/>
</dbReference>
<sequence length="286" mass="32006">MCYLLPLVLPSAVIIPSAAAETPVSPEQVSGKINIESVLLSIDDFFNRYPFFVASVTFIWLVLIPLTQEYLKKYKFISAFDGYRKLMDDPSVQLLDIRNKQSLQYLGSPNLKTMMKTTVQVEFTEGKEESFVKEVLKNFSDPPGNTVLCVIDNFDGNSLKAAELLFKSGFKAAYAIKGGLRGKDGWQEIQENLLPPYLHVYPKKKKKKTSQPNMSKEEQKVDADSNQGLLSASDQLEERKQPENGHINASHTSSEPVSSSRRPSSPYPNYPDLKPPSSPTPSKPRN</sequence>
<keyword evidence="2" id="KW-0812">Transmembrane</keyword>
<dbReference type="Proteomes" id="UP000825729">
    <property type="component" value="Unassembled WGS sequence"/>
</dbReference>
<organism evidence="4 5">
    <name type="scientific">Aristolochia fimbriata</name>
    <name type="common">White veined hardy Dutchman's pipe vine</name>
    <dbReference type="NCBI Taxonomy" id="158543"/>
    <lineage>
        <taxon>Eukaryota</taxon>
        <taxon>Viridiplantae</taxon>
        <taxon>Streptophyta</taxon>
        <taxon>Embryophyta</taxon>
        <taxon>Tracheophyta</taxon>
        <taxon>Spermatophyta</taxon>
        <taxon>Magnoliopsida</taxon>
        <taxon>Magnoliidae</taxon>
        <taxon>Piperales</taxon>
        <taxon>Aristolochiaceae</taxon>
        <taxon>Aristolochia</taxon>
    </lineage>
</organism>
<keyword evidence="3" id="KW-0732">Signal</keyword>
<reference evidence="4 5" key="1">
    <citation type="submission" date="2021-07" db="EMBL/GenBank/DDBJ databases">
        <title>The Aristolochia fimbriata genome: insights into angiosperm evolution, floral development and chemical biosynthesis.</title>
        <authorList>
            <person name="Jiao Y."/>
        </authorList>
    </citation>
    <scope>NUCLEOTIDE SEQUENCE [LARGE SCALE GENOMIC DNA]</scope>
    <source>
        <strain evidence="4">IBCAS-2021</strain>
        <tissue evidence="4">Leaf</tissue>
    </source>
</reference>
<evidence type="ECO:0000313" key="4">
    <source>
        <dbReference type="EMBL" id="KAG9446861.1"/>
    </source>
</evidence>
<keyword evidence="2" id="KW-1133">Transmembrane helix</keyword>
<dbReference type="CDD" id="cd00158">
    <property type="entry name" value="RHOD"/>
    <property type="match status" value="1"/>
</dbReference>
<dbReference type="AlphaFoldDB" id="A0AAV7EGA1"/>
<keyword evidence="5" id="KW-1185">Reference proteome</keyword>
<feature type="compositionally biased region" description="Pro residues" evidence="1">
    <location>
        <begin position="265"/>
        <end position="286"/>
    </location>
</feature>
<accession>A0AAV7EGA1</accession>
<evidence type="ECO:0000256" key="1">
    <source>
        <dbReference type="SAM" id="MobiDB-lite"/>
    </source>
</evidence>
<feature type="compositionally biased region" description="Low complexity" evidence="1">
    <location>
        <begin position="253"/>
        <end position="264"/>
    </location>
</feature>
<evidence type="ECO:0000256" key="2">
    <source>
        <dbReference type="SAM" id="Phobius"/>
    </source>
</evidence>
<evidence type="ECO:0000256" key="3">
    <source>
        <dbReference type="SAM" id="SignalP"/>
    </source>
</evidence>
<comment type="caution">
    <text evidence="4">The sequence shown here is derived from an EMBL/GenBank/DDBJ whole genome shotgun (WGS) entry which is preliminary data.</text>
</comment>
<dbReference type="Gene3D" id="3.40.250.10">
    <property type="entry name" value="Rhodanese-like domain"/>
    <property type="match status" value="1"/>
</dbReference>
<evidence type="ECO:0000313" key="5">
    <source>
        <dbReference type="Proteomes" id="UP000825729"/>
    </source>
</evidence>
<feature type="transmembrane region" description="Helical" evidence="2">
    <location>
        <begin position="49"/>
        <end position="66"/>
    </location>
</feature>